<name>A0A8J3I262_9CHLR</name>
<feature type="domain" description="Aminoglycoside phosphotransferase" evidence="1">
    <location>
        <begin position="32"/>
        <end position="255"/>
    </location>
</feature>
<organism evidence="2 3">
    <name type="scientific">Ktedonospora formicarum</name>
    <dbReference type="NCBI Taxonomy" id="2778364"/>
    <lineage>
        <taxon>Bacteria</taxon>
        <taxon>Bacillati</taxon>
        <taxon>Chloroflexota</taxon>
        <taxon>Ktedonobacteria</taxon>
        <taxon>Ktedonobacterales</taxon>
        <taxon>Ktedonobacteraceae</taxon>
        <taxon>Ktedonospora</taxon>
    </lineage>
</organism>
<comment type="caution">
    <text evidence="2">The sequence shown here is derived from an EMBL/GenBank/DDBJ whole genome shotgun (WGS) entry which is preliminary data.</text>
</comment>
<dbReference type="SUPFAM" id="SSF56112">
    <property type="entry name" value="Protein kinase-like (PK-like)"/>
    <property type="match status" value="1"/>
</dbReference>
<protein>
    <recommendedName>
        <fullName evidence="1">Aminoglycoside phosphotransferase domain-containing protein</fullName>
    </recommendedName>
</protein>
<dbReference type="EMBL" id="BNJF01000003">
    <property type="protein sequence ID" value="GHO47954.1"/>
    <property type="molecule type" value="Genomic_DNA"/>
</dbReference>
<dbReference type="PANTHER" id="PTHR21310">
    <property type="entry name" value="AMINOGLYCOSIDE PHOSPHOTRANSFERASE-RELATED-RELATED"/>
    <property type="match status" value="1"/>
</dbReference>
<dbReference type="InterPro" id="IPR011009">
    <property type="entry name" value="Kinase-like_dom_sf"/>
</dbReference>
<accession>A0A8J3I262</accession>
<gene>
    <name evidence="2" type="ORF">KSX_61170</name>
</gene>
<evidence type="ECO:0000259" key="1">
    <source>
        <dbReference type="Pfam" id="PF01636"/>
    </source>
</evidence>
<evidence type="ECO:0000313" key="2">
    <source>
        <dbReference type="EMBL" id="GHO47954.1"/>
    </source>
</evidence>
<dbReference type="AlphaFoldDB" id="A0A8J3I262"/>
<keyword evidence="3" id="KW-1185">Reference proteome</keyword>
<dbReference type="InterPro" id="IPR002575">
    <property type="entry name" value="Aminoglycoside_PTrfase"/>
</dbReference>
<reference evidence="2" key="1">
    <citation type="submission" date="2020-10" db="EMBL/GenBank/DDBJ databases">
        <title>Taxonomic study of unclassified bacteria belonging to the class Ktedonobacteria.</title>
        <authorList>
            <person name="Yabe S."/>
            <person name="Wang C.M."/>
            <person name="Zheng Y."/>
            <person name="Sakai Y."/>
            <person name="Cavaletti L."/>
            <person name="Monciardini P."/>
            <person name="Donadio S."/>
        </authorList>
    </citation>
    <scope>NUCLEOTIDE SEQUENCE</scope>
    <source>
        <strain evidence="2">SOSP1-1</strain>
    </source>
</reference>
<dbReference type="RefSeq" id="WP_220197177.1">
    <property type="nucleotide sequence ID" value="NZ_BNJF01000003.1"/>
</dbReference>
<dbReference type="Pfam" id="PF01636">
    <property type="entry name" value="APH"/>
    <property type="match status" value="1"/>
</dbReference>
<dbReference type="Gene3D" id="3.90.1200.10">
    <property type="match status" value="1"/>
</dbReference>
<evidence type="ECO:0000313" key="3">
    <source>
        <dbReference type="Proteomes" id="UP000612362"/>
    </source>
</evidence>
<sequence>MPWGRDEPLPMEELTAVAGTFRLGEIRASAWAGGYSNKNYLIETSEGEFLVKFLLNPRIDIDNEIIYLEYLKRTSFPASYYLPYQPGVFRSEIAGRHVVVQPRLKGLPPEKNAESCRDIAAHLACLHSLPTEGLPPTRSNLGASYVEDALTLAGSVFDAATLQPVTRAYQRLQSFPITRLPQSIVHGDATRHNTLFHAGRFVALVDWEEVGISASLMDLAMSMLSYCYRYREGTATLDTALQAAFLDGYTHVRPLTSLENDCLNEALQYMALIVSLWGLLQFGVYYPDPSLLDGWLHPALQ</sequence>
<dbReference type="Proteomes" id="UP000612362">
    <property type="component" value="Unassembled WGS sequence"/>
</dbReference>
<proteinExistence type="predicted"/>
<dbReference type="Gene3D" id="3.30.200.20">
    <property type="entry name" value="Phosphorylase Kinase, domain 1"/>
    <property type="match status" value="1"/>
</dbReference>
<dbReference type="InterPro" id="IPR051678">
    <property type="entry name" value="AGP_Transferase"/>
</dbReference>